<dbReference type="AlphaFoldDB" id="A0A4Z0MLU2"/>
<evidence type="ECO:0000313" key="3">
    <source>
        <dbReference type="EMBL" id="TGD80822.1"/>
    </source>
</evidence>
<dbReference type="EMBL" id="SRKZ01000003">
    <property type="protein sequence ID" value="TGD80822.1"/>
    <property type="molecule type" value="Genomic_DNA"/>
</dbReference>
<keyword evidence="1" id="KW-0175">Coiled coil</keyword>
<dbReference type="Pfam" id="PF03374">
    <property type="entry name" value="ANT"/>
    <property type="match status" value="1"/>
</dbReference>
<dbReference type="OrthoDB" id="884851at2"/>
<organism evidence="3 4">
    <name type="scientific">Hymenobacter wooponensis</name>
    <dbReference type="NCBI Taxonomy" id="1525360"/>
    <lineage>
        <taxon>Bacteria</taxon>
        <taxon>Pseudomonadati</taxon>
        <taxon>Bacteroidota</taxon>
        <taxon>Cytophagia</taxon>
        <taxon>Cytophagales</taxon>
        <taxon>Hymenobacteraceae</taxon>
        <taxon>Hymenobacter</taxon>
    </lineage>
</organism>
<name>A0A4Z0MLU2_9BACT</name>
<comment type="caution">
    <text evidence="3">The sequence shown here is derived from an EMBL/GenBank/DDBJ whole genome shotgun (WGS) entry which is preliminary data.</text>
</comment>
<dbReference type="GO" id="GO:0003677">
    <property type="term" value="F:DNA binding"/>
    <property type="evidence" value="ECO:0007669"/>
    <property type="project" value="InterPro"/>
</dbReference>
<feature type="coiled-coil region" evidence="1">
    <location>
        <begin position="165"/>
        <end position="192"/>
    </location>
</feature>
<accession>A0A4Z0MLU2</accession>
<sequence length="284" mass="32128">MDTLIQLQDGPATTPAKLQKYFTRILQAERSGQEFCVNLHDIFRIGYARKDNAVKALRKGYLEDVDYQVVRNLAENSQGGRPEEIYLLTLSCAEHLAVRANREVFEIYRQCRQAIQQLITTPTLPDFTDPAAMARIWASDFETKRAQQQQIEQITLRAEASHQANLQLMQKADKQKAEMDLLNQKIESQAKAVEAIAFLTDSQETYTLEEAAKIAGIGRATMMKALREKGILLKSSGLPAAAFRECFDVKRDIYTDPFSKTDHPKMKILITAVKGMALLKRLFG</sequence>
<proteinExistence type="predicted"/>
<gene>
    <name evidence="3" type="ORF">EU557_13545</name>
</gene>
<keyword evidence="4" id="KW-1185">Reference proteome</keyword>
<evidence type="ECO:0000256" key="1">
    <source>
        <dbReference type="SAM" id="Coils"/>
    </source>
</evidence>
<evidence type="ECO:0000313" key="4">
    <source>
        <dbReference type="Proteomes" id="UP000298284"/>
    </source>
</evidence>
<protein>
    <recommendedName>
        <fullName evidence="2">Antirepressor protein C-terminal domain-containing protein</fullName>
    </recommendedName>
</protein>
<dbReference type="Proteomes" id="UP000298284">
    <property type="component" value="Unassembled WGS sequence"/>
</dbReference>
<reference evidence="3 4" key="1">
    <citation type="submission" date="2019-04" db="EMBL/GenBank/DDBJ databases">
        <authorList>
            <person name="Feng G."/>
            <person name="Zhang J."/>
            <person name="Zhu H."/>
        </authorList>
    </citation>
    <scope>NUCLEOTIDE SEQUENCE [LARGE SCALE GENOMIC DNA]</scope>
    <source>
        <strain evidence="3 4">JCM 19491</strain>
    </source>
</reference>
<dbReference type="RefSeq" id="WP_135530963.1">
    <property type="nucleotide sequence ID" value="NZ_SRKZ01000003.1"/>
</dbReference>
<dbReference type="InterPro" id="IPR005039">
    <property type="entry name" value="Ant_C"/>
</dbReference>
<feature type="domain" description="Antirepressor protein C-terminal" evidence="2">
    <location>
        <begin position="184"/>
        <end position="283"/>
    </location>
</feature>
<evidence type="ECO:0000259" key="2">
    <source>
        <dbReference type="Pfam" id="PF03374"/>
    </source>
</evidence>